<protein>
    <submittedName>
        <fullName evidence="1">Uncharacterized protein</fullName>
    </submittedName>
</protein>
<dbReference type="EMBL" id="CAXAQS010000111">
    <property type="protein sequence ID" value="CAK9250109.1"/>
    <property type="molecule type" value="Genomic_DNA"/>
</dbReference>
<evidence type="ECO:0000313" key="2">
    <source>
        <dbReference type="Proteomes" id="UP001497444"/>
    </source>
</evidence>
<evidence type="ECO:0000313" key="1">
    <source>
        <dbReference type="EMBL" id="CAK9250109.1"/>
    </source>
</evidence>
<sequence>MEKPASAKGSNRISRRVVGLWEQLVGEALRAQEARGSLEIGSSRRRDYGNSSYTVPQFLQDQTNIESILQAARDIEPENIQVSQICKFSS</sequence>
<comment type="caution">
    <text evidence="1">The sequence shown here is derived from an EMBL/GenBank/DDBJ whole genome shotgun (WGS) entry which is preliminary data.</text>
</comment>
<organism evidence="1 2">
    <name type="scientific">Sphagnum jensenii</name>
    <dbReference type="NCBI Taxonomy" id="128206"/>
    <lineage>
        <taxon>Eukaryota</taxon>
        <taxon>Viridiplantae</taxon>
        <taxon>Streptophyta</taxon>
        <taxon>Embryophyta</taxon>
        <taxon>Bryophyta</taxon>
        <taxon>Sphagnophytina</taxon>
        <taxon>Sphagnopsida</taxon>
        <taxon>Sphagnales</taxon>
        <taxon>Sphagnaceae</taxon>
        <taxon>Sphagnum</taxon>
    </lineage>
</organism>
<gene>
    <name evidence="1" type="ORF">CSSPJE1EN1_LOCUS25487</name>
</gene>
<proteinExistence type="predicted"/>
<keyword evidence="2" id="KW-1185">Reference proteome</keyword>
<name>A0ABP0V6T7_9BRYO</name>
<dbReference type="Proteomes" id="UP001497444">
    <property type="component" value="Unassembled WGS sequence"/>
</dbReference>
<accession>A0ABP0V6T7</accession>
<reference evidence="1" key="1">
    <citation type="submission" date="2024-02" db="EMBL/GenBank/DDBJ databases">
        <authorList>
            <consortium name="ELIXIR-Norway"/>
            <consortium name="Elixir Norway"/>
        </authorList>
    </citation>
    <scope>NUCLEOTIDE SEQUENCE</scope>
</reference>